<keyword evidence="2" id="KW-1185">Reference proteome</keyword>
<dbReference type="AlphaFoldDB" id="A0A843VFD0"/>
<dbReference type="Proteomes" id="UP000652761">
    <property type="component" value="Unassembled WGS sequence"/>
</dbReference>
<comment type="caution">
    <text evidence="1">The sequence shown here is derived from an EMBL/GenBank/DDBJ whole genome shotgun (WGS) entry which is preliminary data.</text>
</comment>
<protein>
    <submittedName>
        <fullName evidence="1">Uncharacterized protein</fullName>
    </submittedName>
</protein>
<proteinExistence type="predicted"/>
<evidence type="ECO:0000313" key="2">
    <source>
        <dbReference type="Proteomes" id="UP000652761"/>
    </source>
</evidence>
<evidence type="ECO:0000313" key="1">
    <source>
        <dbReference type="EMBL" id="MQL92104.1"/>
    </source>
</evidence>
<name>A0A843VFD0_COLES</name>
<dbReference type="EMBL" id="NMUH01001413">
    <property type="protein sequence ID" value="MQL92104.1"/>
    <property type="molecule type" value="Genomic_DNA"/>
</dbReference>
<sequence length="406" mass="44295">MAPVRCGDGARIRSAGGAVWRVKRLGWSVRMWIGSCEAGGARVRSGTCGLGALAWPATDAVGAAAVRHAPGSPKMAGRSPGAWLPGAADGGRCLGVLSKGLDSREEIGSLFLLFLAQHLEELYCCDLEEICNFFGFSILKSKSILCNLRSWIFLEFFTKGVFYRICLLGMLQRSLQESNSNSHTLNWWKLVFWKHLESRGRRHELLLAARSFLEALREFAHLEIGLGDLKPIGGELVDFFSQIAFNSAFFAKKPEAAGSCSGNLGDLGEGFWSCCDGGPELAAIWAKRCCGHGKWWQCAAGRCRSDGRLKSLLGAHGAERIWMALKMGFGMAEARKWPGGPEVALGCANGGYVRWCWDDGQGCVESGWPWRDACKRWAVMCVRPGAVRCAGGWLRCDAEMEQGSGR</sequence>
<gene>
    <name evidence="1" type="ORF">Taro_024723</name>
</gene>
<accession>A0A843VFD0</accession>
<reference evidence="1" key="1">
    <citation type="submission" date="2017-07" db="EMBL/GenBank/DDBJ databases">
        <title>Taro Niue Genome Assembly and Annotation.</title>
        <authorList>
            <person name="Atibalentja N."/>
            <person name="Keating K."/>
            <person name="Fields C.J."/>
        </authorList>
    </citation>
    <scope>NUCLEOTIDE SEQUENCE</scope>
    <source>
        <strain evidence="1">Niue_2</strain>
        <tissue evidence="1">Leaf</tissue>
    </source>
</reference>
<organism evidence="1 2">
    <name type="scientific">Colocasia esculenta</name>
    <name type="common">Wild taro</name>
    <name type="synonym">Arum esculentum</name>
    <dbReference type="NCBI Taxonomy" id="4460"/>
    <lineage>
        <taxon>Eukaryota</taxon>
        <taxon>Viridiplantae</taxon>
        <taxon>Streptophyta</taxon>
        <taxon>Embryophyta</taxon>
        <taxon>Tracheophyta</taxon>
        <taxon>Spermatophyta</taxon>
        <taxon>Magnoliopsida</taxon>
        <taxon>Liliopsida</taxon>
        <taxon>Araceae</taxon>
        <taxon>Aroideae</taxon>
        <taxon>Colocasieae</taxon>
        <taxon>Colocasia</taxon>
    </lineage>
</organism>